<dbReference type="Proteomes" id="UP000321083">
    <property type="component" value="Unassembled WGS sequence"/>
</dbReference>
<protein>
    <submittedName>
        <fullName evidence="1">Uncharacterized protein</fullName>
    </submittedName>
</protein>
<name>A0A5C6M4C8_9PLAN</name>
<dbReference type="EMBL" id="SRHE01000846">
    <property type="protein sequence ID" value="TWW08094.1"/>
    <property type="molecule type" value="Genomic_DNA"/>
</dbReference>
<evidence type="ECO:0000313" key="2">
    <source>
        <dbReference type="Proteomes" id="UP000321083"/>
    </source>
</evidence>
<comment type="caution">
    <text evidence="1">The sequence shown here is derived from an EMBL/GenBank/DDBJ whole genome shotgun (WGS) entry which is preliminary data.</text>
</comment>
<reference evidence="1 2" key="2">
    <citation type="submission" date="2019-08" db="EMBL/GenBank/DDBJ databases">
        <authorList>
            <person name="Henke P."/>
        </authorList>
    </citation>
    <scope>NUCLEOTIDE SEQUENCE [LARGE SCALE GENOMIC DNA]</scope>
    <source>
        <strain evidence="1">Phe10_nw2017</strain>
    </source>
</reference>
<dbReference type="InterPro" id="IPR019219">
    <property type="entry name" value="DUF2130"/>
</dbReference>
<gene>
    <name evidence="1" type="ORF">E3A20_27790</name>
</gene>
<proteinExistence type="predicted"/>
<sequence>KQRVEAIVEAFSAMDEGLRKERNAFEKIWAEREKQIKKVMNNTIGMYGDLSGLAALPQIKKLELIEGDQS</sequence>
<evidence type="ECO:0000313" key="1">
    <source>
        <dbReference type="EMBL" id="TWW08094.1"/>
    </source>
</evidence>
<dbReference type="AlphaFoldDB" id="A0A5C6M4C8"/>
<accession>A0A5C6M4C8</accession>
<keyword evidence="2" id="KW-1185">Reference proteome</keyword>
<feature type="non-terminal residue" evidence="1">
    <location>
        <position position="1"/>
    </location>
</feature>
<organism evidence="1 2">
    <name type="scientific">Planctomyces bekefii</name>
    <dbReference type="NCBI Taxonomy" id="1653850"/>
    <lineage>
        <taxon>Bacteria</taxon>
        <taxon>Pseudomonadati</taxon>
        <taxon>Planctomycetota</taxon>
        <taxon>Planctomycetia</taxon>
        <taxon>Planctomycetales</taxon>
        <taxon>Planctomycetaceae</taxon>
        <taxon>Planctomyces</taxon>
    </lineage>
</organism>
<reference evidence="1 2" key="1">
    <citation type="submission" date="2019-08" db="EMBL/GenBank/DDBJ databases">
        <title>100 year-old enigma solved: identification of Planctomyces bekefii, the type genus and species of the phylum Planctomycetes.</title>
        <authorList>
            <person name="Svetlana D.N."/>
            <person name="Overmann J."/>
        </authorList>
    </citation>
    <scope>NUCLEOTIDE SEQUENCE [LARGE SCALE GENOMIC DNA]</scope>
    <source>
        <strain evidence="1">Phe10_nw2017</strain>
    </source>
</reference>
<dbReference type="Pfam" id="PF09903">
    <property type="entry name" value="DUF2130"/>
    <property type="match status" value="1"/>
</dbReference>